<sequence length="117" mass="12975">MRYITIPPNAAAQGQRLVGAGIADRVLLTVKKKPGYEALTVDECRFWTRVLAHDDEIREPQWQVVVSYPSRLESDSVSRLADGITVETKNSPWLLADGDTLSPEQLELVRQLAGTAN</sequence>
<dbReference type="EMBL" id="LJGW01000048">
    <property type="protein sequence ID" value="OEV13622.1"/>
    <property type="molecule type" value="Genomic_DNA"/>
</dbReference>
<dbReference type="AlphaFoldDB" id="A0A1E7LBL6"/>
<reference evidence="1 2" key="1">
    <citation type="journal article" date="2016" name="Front. Microbiol.">
        <title>Comparative Genomics Analysis of Streptomyces Species Reveals Their Adaptation to the Marine Environment and Their Diversity at the Genomic Level.</title>
        <authorList>
            <person name="Tian X."/>
            <person name="Zhang Z."/>
            <person name="Yang T."/>
            <person name="Chen M."/>
            <person name="Li J."/>
            <person name="Chen F."/>
            <person name="Yang J."/>
            <person name="Li W."/>
            <person name="Zhang B."/>
            <person name="Zhang Z."/>
            <person name="Wu J."/>
            <person name="Zhang C."/>
            <person name="Long L."/>
            <person name="Xiao J."/>
        </authorList>
    </citation>
    <scope>NUCLEOTIDE SEQUENCE [LARGE SCALE GENOMIC DNA]</scope>
    <source>
        <strain evidence="1 2">SCSIO 10429</strain>
    </source>
</reference>
<proteinExistence type="predicted"/>
<dbReference type="RefSeq" id="WP_070014930.1">
    <property type="nucleotide sequence ID" value="NZ_LJGW01000048.1"/>
</dbReference>
<evidence type="ECO:0000313" key="2">
    <source>
        <dbReference type="Proteomes" id="UP000176005"/>
    </source>
</evidence>
<keyword evidence="2" id="KW-1185">Reference proteome</keyword>
<comment type="caution">
    <text evidence="1">The sequence shown here is derived from an EMBL/GenBank/DDBJ whole genome shotgun (WGS) entry which is preliminary data.</text>
</comment>
<gene>
    <name evidence="1" type="ORF">AN218_02650</name>
</gene>
<organism evidence="1 2">
    <name type="scientific">Streptomyces nanshensis</name>
    <dbReference type="NCBI Taxonomy" id="518642"/>
    <lineage>
        <taxon>Bacteria</taxon>
        <taxon>Bacillati</taxon>
        <taxon>Actinomycetota</taxon>
        <taxon>Actinomycetes</taxon>
        <taxon>Kitasatosporales</taxon>
        <taxon>Streptomycetaceae</taxon>
        <taxon>Streptomyces</taxon>
    </lineage>
</organism>
<dbReference type="Proteomes" id="UP000176005">
    <property type="component" value="Unassembled WGS sequence"/>
</dbReference>
<protein>
    <submittedName>
        <fullName evidence="1">Uncharacterized protein</fullName>
    </submittedName>
</protein>
<evidence type="ECO:0000313" key="1">
    <source>
        <dbReference type="EMBL" id="OEV13622.1"/>
    </source>
</evidence>
<accession>A0A1E7LBL6</accession>
<name>A0A1E7LBL6_9ACTN</name>